<sequence length="60" mass="6774">MRRERTQNLPYPELTRTECRNLPRSRALTGGGSEILTLDELESSGGLCVMRTRSYPLGPH</sequence>
<evidence type="ECO:0000313" key="1">
    <source>
        <dbReference type="EMBL" id="EGO23385.1"/>
    </source>
</evidence>
<gene>
    <name evidence="1" type="ORF">SERLADRAFT_469247</name>
</gene>
<accession>F8NZQ4</accession>
<name>F8NZQ4_SERL9</name>
<dbReference type="KEGG" id="sla:SERLADRAFT_469247"/>
<dbReference type="HOGENOM" id="CLU_2943232_0_0_1"/>
<protein>
    <submittedName>
        <fullName evidence="1">Uncharacterized protein</fullName>
    </submittedName>
</protein>
<dbReference type="GeneID" id="18819570"/>
<dbReference type="EMBL" id="GL945435">
    <property type="protein sequence ID" value="EGO23385.1"/>
    <property type="molecule type" value="Genomic_DNA"/>
</dbReference>
<dbReference type="RefSeq" id="XP_007319147.1">
    <property type="nucleotide sequence ID" value="XM_007319085.1"/>
</dbReference>
<proteinExistence type="predicted"/>
<dbReference type="AlphaFoldDB" id="F8NZQ4"/>
<organism>
    <name type="scientific">Serpula lacrymans var. lacrymans (strain S7.9)</name>
    <name type="common">Dry rot fungus</name>
    <dbReference type="NCBI Taxonomy" id="578457"/>
    <lineage>
        <taxon>Eukaryota</taxon>
        <taxon>Fungi</taxon>
        <taxon>Dikarya</taxon>
        <taxon>Basidiomycota</taxon>
        <taxon>Agaricomycotina</taxon>
        <taxon>Agaricomycetes</taxon>
        <taxon>Agaricomycetidae</taxon>
        <taxon>Boletales</taxon>
        <taxon>Coniophorineae</taxon>
        <taxon>Serpulaceae</taxon>
        <taxon>Serpula</taxon>
    </lineage>
</organism>
<reference evidence="1" key="1">
    <citation type="submission" date="2011-04" db="EMBL/GenBank/DDBJ databases">
        <title>Evolution of plant cell wall degrading machinery underlies the functional diversity of forest fungi.</title>
        <authorList>
            <consortium name="US DOE Joint Genome Institute (JGI-PGF)"/>
            <person name="Eastwood D.C."/>
            <person name="Floudas D."/>
            <person name="Binder M."/>
            <person name="Majcherczyk A."/>
            <person name="Schneider P."/>
            <person name="Aerts A."/>
            <person name="Asiegbu F.O."/>
            <person name="Baker S.E."/>
            <person name="Barry K."/>
            <person name="Bendiksby M."/>
            <person name="Blumentritt M."/>
            <person name="Coutinho P.M."/>
            <person name="Cullen D."/>
            <person name="Cullen D."/>
            <person name="Gathman A."/>
            <person name="Goodell B."/>
            <person name="Henrissat B."/>
            <person name="Ihrmark K."/>
            <person name="Kauserud H."/>
            <person name="Kohler A."/>
            <person name="LaButti K."/>
            <person name="Lapidus A."/>
            <person name="Lavin J.L."/>
            <person name="Lee Y.-H."/>
            <person name="Lindquist E."/>
            <person name="Lilly W."/>
            <person name="Lucas S."/>
            <person name="Morin E."/>
            <person name="Murat C."/>
            <person name="Oguiza J.A."/>
            <person name="Park J."/>
            <person name="Pisabarro A.G."/>
            <person name="Riley R."/>
            <person name="Rosling A."/>
            <person name="Salamov A."/>
            <person name="Schmidt O."/>
            <person name="Schmutz J."/>
            <person name="Skrede I."/>
            <person name="Stenlid J."/>
            <person name="Wiebenga A."/>
            <person name="Xie X."/>
            <person name="Kues U."/>
            <person name="Hibbett D.S."/>
            <person name="Hoffmeister D."/>
            <person name="Hogberg N."/>
            <person name="Martin F."/>
            <person name="Grigoriev I.V."/>
            <person name="Watkinson S.C."/>
        </authorList>
    </citation>
    <scope>NUCLEOTIDE SEQUENCE</scope>
    <source>
        <strain evidence="1">S7.9</strain>
    </source>
</reference>
<dbReference type="Proteomes" id="UP000008064">
    <property type="component" value="Unassembled WGS sequence"/>
</dbReference>